<sequence>MSEPHSEASRILGERIRETRQKLGLSQEDVAEMSEMHVTNVGKIERGQTNPSLSTIVALAGALNADPGAWVGGLTAAMIPGRTHQITAAELIRERKLRASS</sequence>
<accession>A0A917F0N7</accession>
<keyword evidence="1" id="KW-0238">DNA-binding</keyword>
<dbReference type="PANTHER" id="PTHR46797">
    <property type="entry name" value="HTH-TYPE TRANSCRIPTIONAL REGULATOR"/>
    <property type="match status" value="1"/>
</dbReference>
<dbReference type="PROSITE" id="PS50943">
    <property type="entry name" value="HTH_CROC1"/>
    <property type="match status" value="1"/>
</dbReference>
<keyword evidence="4" id="KW-1185">Reference proteome</keyword>
<dbReference type="GO" id="GO:0005829">
    <property type="term" value="C:cytosol"/>
    <property type="evidence" value="ECO:0007669"/>
    <property type="project" value="TreeGrafter"/>
</dbReference>
<dbReference type="InterPro" id="IPR050807">
    <property type="entry name" value="TransReg_Diox_bact_type"/>
</dbReference>
<dbReference type="InterPro" id="IPR001387">
    <property type="entry name" value="Cro/C1-type_HTH"/>
</dbReference>
<dbReference type="EMBL" id="BMGP01000006">
    <property type="protein sequence ID" value="GGF36701.1"/>
    <property type="molecule type" value="Genomic_DNA"/>
</dbReference>
<reference evidence="3 4" key="1">
    <citation type="journal article" date="2014" name="Int. J. Syst. Evol. Microbiol.">
        <title>Complete genome sequence of Corynebacterium casei LMG S-19264T (=DSM 44701T), isolated from a smear-ripened cheese.</title>
        <authorList>
            <consortium name="US DOE Joint Genome Institute (JGI-PGF)"/>
            <person name="Walter F."/>
            <person name="Albersmeier A."/>
            <person name="Kalinowski J."/>
            <person name="Ruckert C."/>
        </authorList>
    </citation>
    <scope>NUCLEOTIDE SEQUENCE [LARGE SCALE GENOMIC DNA]</scope>
    <source>
        <strain evidence="3 4">CGMCC 1.12976</strain>
    </source>
</reference>
<evidence type="ECO:0000259" key="2">
    <source>
        <dbReference type="PROSITE" id="PS50943"/>
    </source>
</evidence>
<dbReference type="GO" id="GO:0003700">
    <property type="term" value="F:DNA-binding transcription factor activity"/>
    <property type="evidence" value="ECO:0007669"/>
    <property type="project" value="TreeGrafter"/>
</dbReference>
<gene>
    <name evidence="3" type="ORF">GCM10011399_32050</name>
</gene>
<dbReference type="RefSeq" id="WP_188680046.1">
    <property type="nucleotide sequence ID" value="NZ_BMGP01000006.1"/>
</dbReference>
<dbReference type="SMART" id="SM00530">
    <property type="entry name" value="HTH_XRE"/>
    <property type="match status" value="1"/>
</dbReference>
<dbReference type="Pfam" id="PF01381">
    <property type="entry name" value="HTH_3"/>
    <property type="match status" value="1"/>
</dbReference>
<name>A0A917F0N7_9MICO</name>
<comment type="caution">
    <text evidence="3">The sequence shown here is derived from an EMBL/GenBank/DDBJ whole genome shotgun (WGS) entry which is preliminary data.</text>
</comment>
<dbReference type="GO" id="GO:0003677">
    <property type="term" value="F:DNA binding"/>
    <property type="evidence" value="ECO:0007669"/>
    <property type="project" value="UniProtKB-KW"/>
</dbReference>
<evidence type="ECO:0000313" key="3">
    <source>
        <dbReference type="EMBL" id="GGF36701.1"/>
    </source>
</evidence>
<dbReference type="Gene3D" id="1.10.260.40">
    <property type="entry name" value="lambda repressor-like DNA-binding domains"/>
    <property type="match status" value="1"/>
</dbReference>
<proteinExistence type="predicted"/>
<evidence type="ECO:0000313" key="4">
    <source>
        <dbReference type="Proteomes" id="UP000598775"/>
    </source>
</evidence>
<dbReference type="PANTHER" id="PTHR46797:SF1">
    <property type="entry name" value="METHYLPHOSPHONATE SYNTHASE"/>
    <property type="match status" value="1"/>
</dbReference>
<protein>
    <recommendedName>
        <fullName evidence="2">HTH cro/C1-type domain-containing protein</fullName>
    </recommendedName>
</protein>
<evidence type="ECO:0000256" key="1">
    <source>
        <dbReference type="ARBA" id="ARBA00023125"/>
    </source>
</evidence>
<dbReference type="Proteomes" id="UP000598775">
    <property type="component" value="Unassembled WGS sequence"/>
</dbReference>
<feature type="domain" description="HTH cro/C1-type" evidence="2">
    <location>
        <begin position="16"/>
        <end position="70"/>
    </location>
</feature>
<organism evidence="3 4">
    <name type="scientific">Subtercola lobariae</name>
    <dbReference type="NCBI Taxonomy" id="1588641"/>
    <lineage>
        <taxon>Bacteria</taxon>
        <taxon>Bacillati</taxon>
        <taxon>Actinomycetota</taxon>
        <taxon>Actinomycetes</taxon>
        <taxon>Micrococcales</taxon>
        <taxon>Microbacteriaceae</taxon>
        <taxon>Subtercola</taxon>
    </lineage>
</organism>
<dbReference type="CDD" id="cd00093">
    <property type="entry name" value="HTH_XRE"/>
    <property type="match status" value="1"/>
</dbReference>
<dbReference type="AlphaFoldDB" id="A0A917F0N7"/>
<dbReference type="SUPFAM" id="SSF47413">
    <property type="entry name" value="lambda repressor-like DNA-binding domains"/>
    <property type="match status" value="1"/>
</dbReference>
<dbReference type="InterPro" id="IPR010982">
    <property type="entry name" value="Lambda_DNA-bd_dom_sf"/>
</dbReference>